<dbReference type="Proteomes" id="UP000808388">
    <property type="component" value="Unassembled WGS sequence"/>
</dbReference>
<accession>A0A9D6QYQ0</accession>
<dbReference type="PANTHER" id="PTHR37809">
    <property type="entry name" value="RIBOSOMAL PROTEIN S12 METHYLTHIOTRANSFERASE ACCESSORY FACTOR YCAO"/>
    <property type="match status" value="1"/>
</dbReference>
<sequence>MSTPKEQDFSLYQPLDYDGLVLMSEYFDAGGPGQNSLTASFYDLESNSFEKRILSRLYKDLDKISERTSYAILNKYEESLRPFIKIIRKLKERGLVKDVFIDHRRFNDSPAFSRIDITPSIDDTYNTDGRKIVRTFGHSSGQDLISMVSKSIGEFLERYYLTKYSRKNFVTNSYVDLNRRARALDPKKLVSFSEEQQNQSNRFAWTPEHRLHWVQGVRVSTGQKTMLPAQLIFWNYISGDIPEVFLREPNTNGSGGMFNREGAMLAGLYELIERDAFLIFWLNRISPPQIDISSLNKDLRSSILQVQRCRFKCHILNTTLDIGPPSFVAIILDESWVGPYLSMGGGCHANPEIAATKAYEEAWGVYYSLRSKKDSHPVYELADNYRPFGDPSLGQEERLHLWANPKMREHIAFFLEGHAQDIQKVRFDFPRSFATTRDELNFLVKRVESLGIGYEVYGFEVRDYFLNHELGYNVTQVVVPELVPLYLNETFAPLGASRLRTVLPKLGYQIKRKFNTFPHPFP</sequence>
<dbReference type="InterPro" id="IPR003776">
    <property type="entry name" value="YcaO-like_dom"/>
</dbReference>
<feature type="domain" description="YcaO" evidence="1">
    <location>
        <begin position="139"/>
        <end position="522"/>
    </location>
</feature>
<reference evidence="2" key="1">
    <citation type="submission" date="2020-07" db="EMBL/GenBank/DDBJ databases">
        <title>Huge and variable diversity of episymbiotic CPR bacteria and DPANN archaea in groundwater ecosystems.</title>
        <authorList>
            <person name="He C.Y."/>
            <person name="Keren R."/>
            <person name="Whittaker M."/>
            <person name="Farag I.F."/>
            <person name="Doudna J."/>
            <person name="Cate J.H.D."/>
            <person name="Banfield J.F."/>
        </authorList>
    </citation>
    <scope>NUCLEOTIDE SEQUENCE</scope>
    <source>
        <strain evidence="2">NC_groundwater_972_Pr1_S-0.2um_49_27</strain>
    </source>
</reference>
<dbReference type="EMBL" id="JACQCQ010000009">
    <property type="protein sequence ID" value="MBI3627641.1"/>
    <property type="molecule type" value="Genomic_DNA"/>
</dbReference>
<evidence type="ECO:0000313" key="2">
    <source>
        <dbReference type="EMBL" id="MBI3627641.1"/>
    </source>
</evidence>
<dbReference type="Gene3D" id="3.30.1330.230">
    <property type="match status" value="1"/>
</dbReference>
<proteinExistence type="predicted"/>
<gene>
    <name evidence="2" type="ORF">HY220_02755</name>
</gene>
<dbReference type="Gene3D" id="3.30.160.660">
    <property type="match status" value="1"/>
</dbReference>
<dbReference type="Gene3D" id="3.30.40.250">
    <property type="match status" value="1"/>
</dbReference>
<dbReference type="AlphaFoldDB" id="A0A9D6QYQ0"/>
<dbReference type="PROSITE" id="PS51664">
    <property type="entry name" value="YCAO"/>
    <property type="match status" value="1"/>
</dbReference>
<organism evidence="2 3">
    <name type="scientific">Candidatus Sungiibacteriota bacterium</name>
    <dbReference type="NCBI Taxonomy" id="2750080"/>
    <lineage>
        <taxon>Bacteria</taxon>
        <taxon>Candidatus Sungiibacteriota</taxon>
    </lineage>
</organism>
<name>A0A9D6QYQ0_9BACT</name>
<dbReference type="PANTHER" id="PTHR37809:SF1">
    <property type="entry name" value="RIBOSOMAL PROTEIN S12 METHYLTHIOTRANSFERASE ACCESSORY FACTOR YCAO"/>
    <property type="match status" value="1"/>
</dbReference>
<comment type="caution">
    <text evidence="2">The sequence shown here is derived from an EMBL/GenBank/DDBJ whole genome shotgun (WGS) entry which is preliminary data.</text>
</comment>
<evidence type="ECO:0000259" key="1">
    <source>
        <dbReference type="PROSITE" id="PS51664"/>
    </source>
</evidence>
<evidence type="ECO:0000313" key="3">
    <source>
        <dbReference type="Proteomes" id="UP000808388"/>
    </source>
</evidence>
<dbReference type="Pfam" id="PF02624">
    <property type="entry name" value="YcaO"/>
    <property type="match status" value="1"/>
</dbReference>
<protein>
    <submittedName>
        <fullName evidence="2">YcaO-like family protein</fullName>
    </submittedName>
</protein>